<dbReference type="Proteomes" id="UP000182932">
    <property type="component" value="Unassembled WGS sequence"/>
</dbReference>
<dbReference type="Pfam" id="PF03963">
    <property type="entry name" value="FlgD"/>
    <property type="match status" value="1"/>
</dbReference>
<dbReference type="RefSeq" id="WP_074836543.1">
    <property type="nucleotide sequence ID" value="NZ_CATMKJ010000004.1"/>
</dbReference>
<evidence type="ECO:0000256" key="3">
    <source>
        <dbReference type="ARBA" id="ARBA00022795"/>
    </source>
</evidence>
<evidence type="ECO:0000256" key="4">
    <source>
        <dbReference type="ARBA" id="ARBA00024746"/>
    </source>
</evidence>
<dbReference type="EMBL" id="FNYY01000006">
    <property type="protein sequence ID" value="SEJ48418.1"/>
    <property type="molecule type" value="Genomic_DNA"/>
</dbReference>
<comment type="function">
    <text evidence="4 5">Required for flagellar hook formation. May act as a scaffolding protein.</text>
</comment>
<feature type="compositionally biased region" description="Low complexity" evidence="6">
    <location>
        <begin position="1"/>
        <end position="24"/>
    </location>
</feature>
<keyword evidence="8" id="KW-0282">Flagellum</keyword>
<dbReference type="Pfam" id="PF13860">
    <property type="entry name" value="FlgD_ig"/>
    <property type="match status" value="1"/>
</dbReference>
<keyword evidence="3 5" id="KW-1005">Bacterial flagellum biogenesis</keyword>
<feature type="region of interest" description="Disordered" evidence="6">
    <location>
        <begin position="1"/>
        <end position="26"/>
    </location>
</feature>
<comment type="caution">
    <text evidence="8">The sequence shown here is derived from an EMBL/GenBank/DDBJ whole genome shotgun (WGS) entry which is preliminary data.</text>
</comment>
<name>A0A975ZNF1_9RHOB</name>
<keyword evidence="8" id="KW-0966">Cell projection</keyword>
<dbReference type="InterPro" id="IPR005648">
    <property type="entry name" value="FlgD"/>
</dbReference>
<dbReference type="GeneID" id="80818395"/>
<dbReference type="Gene3D" id="2.30.30.910">
    <property type="match status" value="1"/>
</dbReference>
<evidence type="ECO:0000256" key="2">
    <source>
        <dbReference type="ARBA" id="ARBA00016013"/>
    </source>
</evidence>
<organism evidence="8 9">
    <name type="scientific">Marinovum algicola</name>
    <dbReference type="NCBI Taxonomy" id="42444"/>
    <lineage>
        <taxon>Bacteria</taxon>
        <taxon>Pseudomonadati</taxon>
        <taxon>Pseudomonadota</taxon>
        <taxon>Alphaproteobacteria</taxon>
        <taxon>Rhodobacterales</taxon>
        <taxon>Roseobacteraceae</taxon>
        <taxon>Marinovum</taxon>
    </lineage>
</organism>
<dbReference type="Gene3D" id="2.60.40.4070">
    <property type="match status" value="1"/>
</dbReference>
<evidence type="ECO:0000313" key="8">
    <source>
        <dbReference type="EMBL" id="SEJ48418.1"/>
    </source>
</evidence>
<reference evidence="8 9" key="1">
    <citation type="submission" date="2016-10" db="EMBL/GenBank/DDBJ databases">
        <authorList>
            <person name="Varghese N."/>
            <person name="Submissions S."/>
        </authorList>
    </citation>
    <scope>NUCLEOTIDE SEQUENCE [LARGE SCALE GENOMIC DNA]</scope>
    <source>
        <strain evidence="8 9">FF3</strain>
    </source>
</reference>
<evidence type="ECO:0000256" key="5">
    <source>
        <dbReference type="RuleBase" id="RU362076"/>
    </source>
</evidence>
<comment type="similarity">
    <text evidence="1 5">Belongs to the FlgD family.</text>
</comment>
<sequence length="223" mass="23662">MIPATSPQAQTTAQAASPVPTTSSRGALSSDFDTFLQMLTAQMRNQDPLNPLDSTEFASQLATFSSVEQQVVTNDLLGSMITLLGVGGLGDMANWVGRAVRSDAPAYFDGTPIALSVAPSHLTDESYLEVYDDTDTLVQRLPLTPGQTTFEWAGVDDSGTPFVAGHYNFVVDNISQAESIGQTPVSSYQEVTEARINNGELVLVLNGGYPVDVENITGVRALG</sequence>
<gene>
    <name evidence="8" type="ORF">SAMN04487940_106138</name>
</gene>
<evidence type="ECO:0000256" key="1">
    <source>
        <dbReference type="ARBA" id="ARBA00010577"/>
    </source>
</evidence>
<keyword evidence="8" id="KW-0969">Cilium</keyword>
<evidence type="ECO:0000259" key="7">
    <source>
        <dbReference type="Pfam" id="PF13860"/>
    </source>
</evidence>
<evidence type="ECO:0000256" key="6">
    <source>
        <dbReference type="SAM" id="MobiDB-lite"/>
    </source>
</evidence>
<feature type="domain" description="FlgD/Vpr Ig-like" evidence="7">
    <location>
        <begin position="108"/>
        <end position="172"/>
    </location>
</feature>
<accession>A0A975ZNF1</accession>
<keyword evidence="9" id="KW-1185">Reference proteome</keyword>
<protein>
    <recommendedName>
        <fullName evidence="2 5">Basal-body rod modification protein FlgD</fullName>
    </recommendedName>
</protein>
<dbReference type="InterPro" id="IPR025965">
    <property type="entry name" value="FlgD/Vpr_Ig-like"/>
</dbReference>
<dbReference type="AlphaFoldDB" id="A0A975ZNF1"/>
<evidence type="ECO:0000313" key="9">
    <source>
        <dbReference type="Proteomes" id="UP000182932"/>
    </source>
</evidence>
<proteinExistence type="inferred from homology"/>
<dbReference type="GO" id="GO:0044781">
    <property type="term" value="P:bacterial-type flagellum organization"/>
    <property type="evidence" value="ECO:0007669"/>
    <property type="project" value="UniProtKB-UniRule"/>
</dbReference>